<dbReference type="EMBL" id="CP127526">
    <property type="protein sequence ID" value="XRI72673.1"/>
    <property type="molecule type" value="Genomic_DNA"/>
</dbReference>
<evidence type="ECO:0000313" key="1">
    <source>
        <dbReference type="EMBL" id="XRI72673.1"/>
    </source>
</evidence>
<dbReference type="Proteomes" id="UP001195965">
    <property type="component" value="Chromosome"/>
</dbReference>
<organism evidence="1 2">
    <name type="scientific">Acidithiobacillus montserratensis</name>
    <dbReference type="NCBI Taxonomy" id="2729135"/>
    <lineage>
        <taxon>Bacteria</taxon>
        <taxon>Pseudomonadati</taxon>
        <taxon>Pseudomonadota</taxon>
        <taxon>Acidithiobacillia</taxon>
        <taxon>Acidithiobacillales</taxon>
        <taxon>Acidithiobacillaceae</taxon>
        <taxon>Acidithiobacillus</taxon>
    </lineage>
</organism>
<sequence length="125" mass="14620">MVAMQELLFEWDEWKDRAVRLGVAEDLAELGKNLMRDAYMQRWPDMVLTDCGWDDDGFAMLAMAREKPAETRRHWERLYAQYHRRPSCPLESSQAASRRNALAPLRYSAHQPDNAQPRSSARQPE</sequence>
<proteinExistence type="predicted"/>
<evidence type="ECO:0000313" key="2">
    <source>
        <dbReference type="Proteomes" id="UP001195965"/>
    </source>
</evidence>
<accession>A0ACD5HDG3</accession>
<gene>
    <name evidence="1" type="ORF">HHS34_009480</name>
</gene>
<keyword evidence="2" id="KW-1185">Reference proteome</keyword>
<name>A0ACD5HDG3_9PROT</name>
<protein>
    <submittedName>
        <fullName evidence="1">Uncharacterized protein</fullName>
    </submittedName>
</protein>
<reference evidence="1 2" key="1">
    <citation type="journal article" date="2021" name="ISME J.">
        <title>Genomic evolution of the class Acidithiobacillia: deep-branching Proteobacteria living in extreme acidic conditions.</title>
        <authorList>
            <person name="Moya-Beltran A."/>
            <person name="Beard S."/>
            <person name="Rojas-Villalobos C."/>
            <person name="Issotta F."/>
            <person name="Gallardo Y."/>
            <person name="Ulloa R."/>
            <person name="Giaveno A."/>
            <person name="Degli Esposti M."/>
            <person name="Johnson D.B."/>
            <person name="Quatrini R."/>
        </authorList>
    </citation>
    <scope>NUCLEOTIDE SEQUENCE [LARGE SCALE GENOMIC DNA]</scope>
    <source>
        <strain evidence="1 2">GG1-14</strain>
    </source>
</reference>